<proteinExistence type="predicted"/>
<dbReference type="CDD" id="cd17355">
    <property type="entry name" value="MFS_YcxA_like"/>
    <property type="match status" value="1"/>
</dbReference>
<dbReference type="InterPro" id="IPR050327">
    <property type="entry name" value="Proton-linked_MCT"/>
</dbReference>
<evidence type="ECO:0000256" key="3">
    <source>
        <dbReference type="ARBA" id="ARBA00023136"/>
    </source>
</evidence>
<dbReference type="InterPro" id="IPR011701">
    <property type="entry name" value="MFS"/>
</dbReference>
<evidence type="ECO:0000313" key="7">
    <source>
        <dbReference type="Proteomes" id="UP001152766"/>
    </source>
</evidence>
<organism evidence="6 7">
    <name type="scientific">Pelomonas aquatica</name>
    <dbReference type="NCBI Taxonomy" id="431058"/>
    <lineage>
        <taxon>Bacteria</taxon>
        <taxon>Pseudomonadati</taxon>
        <taxon>Pseudomonadota</taxon>
        <taxon>Betaproteobacteria</taxon>
        <taxon>Burkholderiales</taxon>
        <taxon>Sphaerotilaceae</taxon>
        <taxon>Roseateles</taxon>
    </lineage>
</organism>
<feature type="transmembrane region" description="Helical" evidence="4">
    <location>
        <begin position="233"/>
        <end position="251"/>
    </location>
</feature>
<dbReference type="SUPFAM" id="SSF103473">
    <property type="entry name" value="MFS general substrate transporter"/>
    <property type="match status" value="1"/>
</dbReference>
<feature type="transmembrane region" description="Helical" evidence="4">
    <location>
        <begin position="62"/>
        <end position="82"/>
    </location>
</feature>
<evidence type="ECO:0000259" key="5">
    <source>
        <dbReference type="PROSITE" id="PS50850"/>
    </source>
</evidence>
<feature type="transmembrane region" description="Helical" evidence="4">
    <location>
        <begin position="21"/>
        <end position="42"/>
    </location>
</feature>
<keyword evidence="2 4" id="KW-1133">Transmembrane helix</keyword>
<evidence type="ECO:0000256" key="2">
    <source>
        <dbReference type="ARBA" id="ARBA00022989"/>
    </source>
</evidence>
<feature type="transmembrane region" description="Helical" evidence="4">
    <location>
        <begin position="113"/>
        <end position="137"/>
    </location>
</feature>
<dbReference type="EMBL" id="SGUG01000024">
    <property type="protein sequence ID" value="MDG0863976.1"/>
    <property type="molecule type" value="Genomic_DNA"/>
</dbReference>
<feature type="transmembrane region" description="Helical" evidence="4">
    <location>
        <begin position="89"/>
        <end position="107"/>
    </location>
</feature>
<gene>
    <name evidence="6" type="ORF">EXJ73_16045</name>
</gene>
<dbReference type="PANTHER" id="PTHR11360">
    <property type="entry name" value="MONOCARBOXYLATE TRANSPORTER"/>
    <property type="match status" value="1"/>
</dbReference>
<feature type="domain" description="Major facilitator superfamily (MFS) profile" evidence="5">
    <location>
        <begin position="21"/>
        <end position="413"/>
    </location>
</feature>
<dbReference type="Gene3D" id="1.20.1250.20">
    <property type="entry name" value="MFS general substrate transporter like domains"/>
    <property type="match status" value="2"/>
</dbReference>
<reference evidence="6" key="1">
    <citation type="submission" date="2019-02" db="EMBL/GenBank/DDBJ databases">
        <title>Draft genome of the type strain Pelomonas aquatica CCUG 52575T.</title>
        <authorList>
            <person name="Gomila M."/>
            <person name="Lalucat J."/>
        </authorList>
    </citation>
    <scope>NUCLEOTIDE SEQUENCE</scope>
    <source>
        <strain evidence="6">CCUG 52575</strain>
    </source>
</reference>
<keyword evidence="7" id="KW-1185">Reference proteome</keyword>
<comment type="caution">
    <text evidence="6">The sequence shown here is derived from an EMBL/GenBank/DDBJ whole genome shotgun (WGS) entry which is preliminary data.</text>
</comment>
<feature type="transmembrane region" description="Helical" evidence="4">
    <location>
        <begin position="293"/>
        <end position="317"/>
    </location>
</feature>
<feature type="transmembrane region" description="Helical" evidence="4">
    <location>
        <begin position="263"/>
        <end position="286"/>
    </location>
</feature>
<keyword evidence="1 4" id="KW-0812">Transmembrane</keyword>
<dbReference type="InterPro" id="IPR036259">
    <property type="entry name" value="MFS_trans_sf"/>
</dbReference>
<feature type="transmembrane region" description="Helical" evidence="4">
    <location>
        <begin position="358"/>
        <end position="381"/>
    </location>
</feature>
<evidence type="ECO:0000313" key="6">
    <source>
        <dbReference type="EMBL" id="MDG0863976.1"/>
    </source>
</evidence>
<protein>
    <submittedName>
        <fullName evidence="6">MFS transporter</fullName>
    </submittedName>
</protein>
<sequence>MSMKTNTAAIDLTEFKQGWRIVILAMLGLAINANASMLYAFGSFVIPLQTAFGWPRGEIQSAVTFLFASAVVASQIVPWLNLRYGMKRVTCISLACLALSFASISLMGPSIAWLYFFFALLPLASMGTIHVTWTYLVNLWFVRNRGLGLALVLSGTGISAALLPSAVTWAIGRWGWQGGFWLLATLPVLVVLPFAMFWMKEPAGVAPRADGTRPAALIAGGLTFSQGLRSMRFWFLNIGLSLVVGAIVTMVSNTVPMLRDKGLTAAAAGAVFGGFGLSLIGGRVLVGYLIDRLWAPGVAAVALALPALGCLLLATTGAEQTGILLLATALVGLGAGAEFDIAAYLMSRYFGLRDYGRLFGVHLGLITAAGALAPWLSGVVYKSTGNYMMVLTLCGSAFLVGAASLLPLGRYPKFD</sequence>
<evidence type="ECO:0000256" key="1">
    <source>
        <dbReference type="ARBA" id="ARBA00022692"/>
    </source>
</evidence>
<accession>A0A9X4LJC2</accession>
<feature type="transmembrane region" description="Helical" evidence="4">
    <location>
        <begin position="149"/>
        <end position="172"/>
    </location>
</feature>
<dbReference type="Proteomes" id="UP001152766">
    <property type="component" value="Unassembled WGS sequence"/>
</dbReference>
<dbReference type="PROSITE" id="PS50850">
    <property type="entry name" value="MFS"/>
    <property type="match status" value="1"/>
</dbReference>
<dbReference type="PANTHER" id="PTHR11360:SF284">
    <property type="entry name" value="EG:103B4.3 PROTEIN-RELATED"/>
    <property type="match status" value="1"/>
</dbReference>
<keyword evidence="3 4" id="KW-0472">Membrane</keyword>
<dbReference type="Pfam" id="PF07690">
    <property type="entry name" value="MFS_1"/>
    <property type="match status" value="1"/>
</dbReference>
<feature type="transmembrane region" description="Helical" evidence="4">
    <location>
        <begin position="387"/>
        <end position="408"/>
    </location>
</feature>
<dbReference type="InterPro" id="IPR020846">
    <property type="entry name" value="MFS_dom"/>
</dbReference>
<feature type="transmembrane region" description="Helical" evidence="4">
    <location>
        <begin position="178"/>
        <end position="198"/>
    </location>
</feature>
<dbReference type="AlphaFoldDB" id="A0A9X4LJC2"/>
<dbReference type="GO" id="GO:0022857">
    <property type="term" value="F:transmembrane transporter activity"/>
    <property type="evidence" value="ECO:0007669"/>
    <property type="project" value="InterPro"/>
</dbReference>
<evidence type="ECO:0000256" key="4">
    <source>
        <dbReference type="SAM" id="Phobius"/>
    </source>
</evidence>
<name>A0A9X4LJC2_9BURK</name>
<feature type="transmembrane region" description="Helical" evidence="4">
    <location>
        <begin position="323"/>
        <end position="346"/>
    </location>
</feature>